<evidence type="ECO:0000256" key="3">
    <source>
        <dbReference type="ARBA" id="ARBA00012485"/>
    </source>
</evidence>
<dbReference type="GO" id="GO:0006511">
    <property type="term" value="P:ubiquitin-dependent protein catabolic process"/>
    <property type="evidence" value="ECO:0007669"/>
    <property type="project" value="TreeGrafter"/>
</dbReference>
<keyword evidence="5 6" id="KW-0833">Ubl conjugation pathway</keyword>
<dbReference type="AlphaFoldDB" id="A0A8J8NDV7"/>
<dbReference type="Gene3D" id="3.30.2160.10">
    <property type="entry name" value="Hect, E3 ligase catalytic domain"/>
    <property type="match status" value="1"/>
</dbReference>
<dbReference type="PROSITE" id="PS50237">
    <property type="entry name" value="HECT"/>
    <property type="match status" value="1"/>
</dbReference>
<dbReference type="InterPro" id="IPR035983">
    <property type="entry name" value="Hect_E3_ubiquitin_ligase"/>
</dbReference>
<dbReference type="Pfam" id="PF00632">
    <property type="entry name" value="HECT"/>
    <property type="match status" value="1"/>
</dbReference>
<evidence type="ECO:0000256" key="5">
    <source>
        <dbReference type="ARBA" id="ARBA00022786"/>
    </source>
</evidence>
<comment type="caution">
    <text evidence="8">The sequence shown here is derived from an EMBL/GenBank/DDBJ whole genome shotgun (WGS) entry which is preliminary data.</text>
</comment>
<dbReference type="OrthoDB" id="311983at2759"/>
<dbReference type="GO" id="GO:0000209">
    <property type="term" value="P:protein polyubiquitination"/>
    <property type="evidence" value="ECO:0007669"/>
    <property type="project" value="TreeGrafter"/>
</dbReference>
<dbReference type="InterPro" id="IPR000569">
    <property type="entry name" value="HECT_dom"/>
</dbReference>
<evidence type="ECO:0000256" key="1">
    <source>
        <dbReference type="ARBA" id="ARBA00000885"/>
    </source>
</evidence>
<dbReference type="InterPro" id="IPR050409">
    <property type="entry name" value="E3_ubiq-protein_ligase"/>
</dbReference>
<comment type="catalytic activity">
    <reaction evidence="1">
        <text>S-ubiquitinyl-[E2 ubiquitin-conjugating enzyme]-L-cysteine + [acceptor protein]-L-lysine = [E2 ubiquitin-conjugating enzyme]-L-cysteine + N(6)-ubiquitinyl-[acceptor protein]-L-lysine.</text>
        <dbReference type="EC" id="2.3.2.26"/>
    </reaction>
</comment>
<evidence type="ECO:0000256" key="2">
    <source>
        <dbReference type="ARBA" id="ARBA00004906"/>
    </source>
</evidence>
<dbReference type="FunFam" id="3.90.1750.10:FF:000026">
    <property type="entry name" value="E3 ubiquitin-protein ligase HACE1"/>
    <property type="match status" value="1"/>
</dbReference>
<gene>
    <name evidence="8" type="ORF">FGO68_gene1182</name>
</gene>
<sequence>MQAANSKDRAATLIEAIDQHLKLKIKDEHAREDERLKVFIRFCLEHKKVINSFIRANQQVLNDSLRNVIMKVPMILDFDNKRLLFRSIVKKMQKKYRLKYFDVGVSRQSVFDESYEQMKNLSADRWKGEMAVEFADEQGIDEGGLTKEWFILISQEIFNPDRALFIQSNAGTTYYPNPNSSVQPEYVSLFKFIGRIVGKALYDQQLLDCYFVKALYKIMLGMPLTYHDVEDFDNDVYRNLKWCLDNSVENLGLSFSEVRDYFGKTQEIELVPGGKDMEVTDENKYDYVQKSAYQKLYVSIKRQIDAFLQGFYDIVPKQLVQIFDNRELELLISGLPNIDIMDLRENTLYQNYTAETPVVKWLFEVLEEFDNSERAEFIQFVTGSSKVPVEGFKGLRGNRGPQKFQIVKFFTSDNNRLPQAHTCFKQLELPEYSSKAQLKERLLTAIKEGKTFGFA</sequence>
<dbReference type="Gene3D" id="3.30.2410.10">
    <property type="entry name" value="Hect, E3 ligase catalytic domain"/>
    <property type="match status" value="1"/>
</dbReference>
<protein>
    <recommendedName>
        <fullName evidence="3">HECT-type E3 ubiquitin transferase</fullName>
        <ecNumber evidence="3">2.3.2.26</ecNumber>
    </recommendedName>
</protein>
<comment type="pathway">
    <text evidence="2">Protein modification; protein ubiquitination.</text>
</comment>
<dbReference type="FunFam" id="3.30.2410.10:FF:000009">
    <property type="entry name" value="Probable E3 ubiquitin-protein ligase HECTD2"/>
    <property type="match status" value="1"/>
</dbReference>
<keyword evidence="4" id="KW-0808">Transferase</keyword>
<dbReference type="SUPFAM" id="SSF56204">
    <property type="entry name" value="Hect, E3 ligase catalytic domain"/>
    <property type="match status" value="1"/>
</dbReference>
<evidence type="ECO:0000256" key="6">
    <source>
        <dbReference type="PROSITE-ProRule" id="PRU00104"/>
    </source>
</evidence>
<evidence type="ECO:0000256" key="4">
    <source>
        <dbReference type="ARBA" id="ARBA00022679"/>
    </source>
</evidence>
<reference evidence="8" key="1">
    <citation type="submission" date="2019-06" db="EMBL/GenBank/DDBJ databases">
        <authorList>
            <person name="Zheng W."/>
        </authorList>
    </citation>
    <scope>NUCLEOTIDE SEQUENCE</scope>
    <source>
        <strain evidence="8">QDHG01</strain>
    </source>
</reference>
<dbReference type="CDD" id="cd00078">
    <property type="entry name" value="HECTc"/>
    <property type="match status" value="1"/>
</dbReference>
<dbReference type="EC" id="2.3.2.26" evidence="3"/>
<evidence type="ECO:0000313" key="9">
    <source>
        <dbReference type="Proteomes" id="UP000785679"/>
    </source>
</evidence>
<dbReference type="PANTHER" id="PTHR11254:SF67">
    <property type="entry name" value="E3 UBIQUITIN-PROTEIN LIGASE HUWE1"/>
    <property type="match status" value="1"/>
</dbReference>
<evidence type="ECO:0000313" key="8">
    <source>
        <dbReference type="EMBL" id="TNV73402.1"/>
    </source>
</evidence>
<proteinExistence type="predicted"/>
<feature type="active site" description="Glycyl thioester intermediate" evidence="6">
    <location>
        <position position="423"/>
    </location>
</feature>
<dbReference type="SMART" id="SM00119">
    <property type="entry name" value="HECTc"/>
    <property type="match status" value="1"/>
</dbReference>
<name>A0A8J8NDV7_HALGN</name>
<dbReference type="Gene3D" id="3.90.1750.10">
    <property type="entry name" value="Hect, E3 ligase catalytic domains"/>
    <property type="match status" value="1"/>
</dbReference>
<keyword evidence="9" id="KW-1185">Reference proteome</keyword>
<organism evidence="8 9">
    <name type="scientific">Halteria grandinella</name>
    <dbReference type="NCBI Taxonomy" id="5974"/>
    <lineage>
        <taxon>Eukaryota</taxon>
        <taxon>Sar</taxon>
        <taxon>Alveolata</taxon>
        <taxon>Ciliophora</taxon>
        <taxon>Intramacronucleata</taxon>
        <taxon>Spirotrichea</taxon>
        <taxon>Stichotrichia</taxon>
        <taxon>Sporadotrichida</taxon>
        <taxon>Halteriidae</taxon>
        <taxon>Halteria</taxon>
    </lineage>
</organism>
<dbReference type="EMBL" id="RRYP01018958">
    <property type="protein sequence ID" value="TNV73402.1"/>
    <property type="molecule type" value="Genomic_DNA"/>
</dbReference>
<dbReference type="PANTHER" id="PTHR11254">
    <property type="entry name" value="HECT DOMAIN UBIQUITIN-PROTEIN LIGASE"/>
    <property type="match status" value="1"/>
</dbReference>
<dbReference type="GO" id="GO:0005737">
    <property type="term" value="C:cytoplasm"/>
    <property type="evidence" value="ECO:0007669"/>
    <property type="project" value="TreeGrafter"/>
</dbReference>
<dbReference type="FunFam" id="3.30.2160.10:FF:000001">
    <property type="entry name" value="E3 ubiquitin-protein ligase NEDD4-like"/>
    <property type="match status" value="1"/>
</dbReference>
<accession>A0A8J8NDV7</accession>
<dbReference type="GO" id="GO:0061630">
    <property type="term" value="F:ubiquitin protein ligase activity"/>
    <property type="evidence" value="ECO:0007669"/>
    <property type="project" value="UniProtKB-EC"/>
</dbReference>
<evidence type="ECO:0000259" key="7">
    <source>
        <dbReference type="PROSITE" id="PS50237"/>
    </source>
</evidence>
<feature type="domain" description="HECT" evidence="7">
    <location>
        <begin position="122"/>
        <end position="455"/>
    </location>
</feature>
<dbReference type="Proteomes" id="UP000785679">
    <property type="component" value="Unassembled WGS sequence"/>
</dbReference>